<reference evidence="2" key="1">
    <citation type="journal article" date="2023" name="Plant J.">
        <title>The genome of the king protea, Protea cynaroides.</title>
        <authorList>
            <person name="Chang J."/>
            <person name="Duong T.A."/>
            <person name="Schoeman C."/>
            <person name="Ma X."/>
            <person name="Roodt D."/>
            <person name="Barker N."/>
            <person name="Li Z."/>
            <person name="Van de Peer Y."/>
            <person name="Mizrachi E."/>
        </authorList>
    </citation>
    <scope>NUCLEOTIDE SEQUENCE</scope>
    <source>
        <tissue evidence="2">Young leaves</tissue>
    </source>
</reference>
<dbReference type="PANTHER" id="PTHR11647">
    <property type="entry name" value="HYDRANTOINASE/DIHYDROPYRIMIDINASE FAMILY MEMBER"/>
    <property type="match status" value="1"/>
</dbReference>
<evidence type="ECO:0000313" key="2">
    <source>
        <dbReference type="EMBL" id="KAJ4979456.1"/>
    </source>
</evidence>
<dbReference type="EMBL" id="JAMYWD010000002">
    <property type="protein sequence ID" value="KAJ4979456.1"/>
    <property type="molecule type" value="Genomic_DNA"/>
</dbReference>
<dbReference type="InterPro" id="IPR032466">
    <property type="entry name" value="Metal_Hydrolase"/>
</dbReference>
<accession>A0A9Q0KZV1</accession>
<dbReference type="AlphaFoldDB" id="A0A9Q0KZV1"/>
<dbReference type="GO" id="GO:0005829">
    <property type="term" value="C:cytosol"/>
    <property type="evidence" value="ECO:0007669"/>
    <property type="project" value="TreeGrafter"/>
</dbReference>
<proteinExistence type="inferred from homology"/>
<dbReference type="SUPFAM" id="SSF51556">
    <property type="entry name" value="Metallo-dependent hydrolases"/>
    <property type="match status" value="1"/>
</dbReference>
<comment type="caution">
    <text evidence="2">The sequence shown here is derived from an EMBL/GenBank/DDBJ whole genome shotgun (WGS) entry which is preliminary data.</text>
</comment>
<dbReference type="OrthoDB" id="1924787at2759"/>
<dbReference type="InterPro" id="IPR050378">
    <property type="entry name" value="Metallo-dep_Hydrolases_sf"/>
</dbReference>
<gene>
    <name evidence="2" type="ORF">NE237_010236</name>
</gene>
<evidence type="ECO:0000313" key="3">
    <source>
        <dbReference type="Proteomes" id="UP001141806"/>
    </source>
</evidence>
<sequence>MSGGIDPHAHLEMEFMGTETIDSFFSDQAVVLAGGTTMHIDFAIPVNGGFEAYAECQKNHASIMVSTWPLWMKLLPERWRSSFRRKIMISNELLLQGLKKCKFLGALAMFMWKMEMLLLKDRKG</sequence>
<dbReference type="Gene3D" id="3.20.20.140">
    <property type="entry name" value="Metal-dependent hydrolases"/>
    <property type="match status" value="1"/>
</dbReference>
<name>A0A9Q0KZV1_9MAGN</name>
<protein>
    <recommendedName>
        <fullName evidence="4">Dihydropyrimidinase</fullName>
    </recommendedName>
</protein>
<comment type="similarity">
    <text evidence="1">Belongs to the metallo-dependent hydrolases superfamily. Hydantoinase/dihydropyrimidinase family.</text>
</comment>
<dbReference type="Proteomes" id="UP001141806">
    <property type="component" value="Unassembled WGS sequence"/>
</dbReference>
<dbReference type="PANTHER" id="PTHR11647:SF1">
    <property type="entry name" value="COLLAPSIN RESPONSE MEDIATOR PROTEIN"/>
    <property type="match status" value="1"/>
</dbReference>
<organism evidence="2 3">
    <name type="scientific">Protea cynaroides</name>
    <dbReference type="NCBI Taxonomy" id="273540"/>
    <lineage>
        <taxon>Eukaryota</taxon>
        <taxon>Viridiplantae</taxon>
        <taxon>Streptophyta</taxon>
        <taxon>Embryophyta</taxon>
        <taxon>Tracheophyta</taxon>
        <taxon>Spermatophyta</taxon>
        <taxon>Magnoliopsida</taxon>
        <taxon>Proteales</taxon>
        <taxon>Proteaceae</taxon>
        <taxon>Protea</taxon>
    </lineage>
</organism>
<dbReference type="GO" id="GO:0006208">
    <property type="term" value="P:pyrimidine nucleobase catabolic process"/>
    <property type="evidence" value="ECO:0007669"/>
    <property type="project" value="TreeGrafter"/>
</dbReference>
<dbReference type="GO" id="GO:0004157">
    <property type="term" value="F:dihydropyrimidinase activity"/>
    <property type="evidence" value="ECO:0007669"/>
    <property type="project" value="TreeGrafter"/>
</dbReference>
<evidence type="ECO:0000256" key="1">
    <source>
        <dbReference type="ARBA" id="ARBA00008829"/>
    </source>
</evidence>
<evidence type="ECO:0008006" key="4">
    <source>
        <dbReference type="Google" id="ProtNLM"/>
    </source>
</evidence>
<keyword evidence="3" id="KW-1185">Reference proteome</keyword>